<dbReference type="AlphaFoldDB" id="A0AAF0XA02"/>
<keyword evidence="2" id="KW-0812">Transmembrane</keyword>
<dbReference type="KEGG" id="dcr:108226589"/>
<feature type="region of interest" description="Disordered" evidence="1">
    <location>
        <begin position="121"/>
        <end position="142"/>
    </location>
</feature>
<keyword evidence="2" id="KW-0472">Membrane</keyword>
<protein>
    <submittedName>
        <fullName evidence="3">Uncharacterized protein</fullName>
    </submittedName>
</protein>
<name>A0AAF0XA02_DAUCS</name>
<keyword evidence="4" id="KW-1185">Reference proteome</keyword>
<evidence type="ECO:0000313" key="3">
    <source>
        <dbReference type="EMBL" id="WOH04003.1"/>
    </source>
</evidence>
<organism evidence="3 4">
    <name type="scientific">Daucus carota subsp. sativus</name>
    <name type="common">Carrot</name>
    <dbReference type="NCBI Taxonomy" id="79200"/>
    <lineage>
        <taxon>Eukaryota</taxon>
        <taxon>Viridiplantae</taxon>
        <taxon>Streptophyta</taxon>
        <taxon>Embryophyta</taxon>
        <taxon>Tracheophyta</taxon>
        <taxon>Spermatophyta</taxon>
        <taxon>Magnoliopsida</taxon>
        <taxon>eudicotyledons</taxon>
        <taxon>Gunneridae</taxon>
        <taxon>Pentapetalae</taxon>
        <taxon>asterids</taxon>
        <taxon>campanulids</taxon>
        <taxon>Apiales</taxon>
        <taxon>Apiaceae</taxon>
        <taxon>Apioideae</taxon>
        <taxon>Scandiceae</taxon>
        <taxon>Daucinae</taxon>
        <taxon>Daucus</taxon>
        <taxon>Daucus sect. Daucus</taxon>
    </lineage>
</organism>
<evidence type="ECO:0000313" key="4">
    <source>
        <dbReference type="Proteomes" id="UP000077755"/>
    </source>
</evidence>
<dbReference type="EMBL" id="CP093348">
    <property type="protein sequence ID" value="WOH04003.1"/>
    <property type="molecule type" value="Genomic_DNA"/>
</dbReference>
<proteinExistence type="predicted"/>
<reference evidence="3" key="2">
    <citation type="submission" date="2022-03" db="EMBL/GenBank/DDBJ databases">
        <title>Draft title - Genomic analysis of global carrot germplasm unveils the trajectory of domestication and the origin of high carotenoid orange carrot.</title>
        <authorList>
            <person name="Iorizzo M."/>
            <person name="Ellison S."/>
            <person name="Senalik D."/>
            <person name="Macko-Podgorni A."/>
            <person name="Grzebelus D."/>
            <person name="Bostan H."/>
            <person name="Rolling W."/>
            <person name="Curaba J."/>
            <person name="Simon P."/>
        </authorList>
    </citation>
    <scope>NUCLEOTIDE SEQUENCE</scope>
    <source>
        <tissue evidence="3">Leaf</tissue>
    </source>
</reference>
<feature type="compositionally biased region" description="Gly residues" evidence="1">
    <location>
        <begin position="121"/>
        <end position="134"/>
    </location>
</feature>
<reference evidence="3" key="1">
    <citation type="journal article" date="2016" name="Nat. Genet.">
        <title>A high-quality carrot genome assembly provides new insights into carotenoid accumulation and asterid genome evolution.</title>
        <authorList>
            <person name="Iorizzo M."/>
            <person name="Ellison S."/>
            <person name="Senalik D."/>
            <person name="Zeng P."/>
            <person name="Satapoomin P."/>
            <person name="Huang J."/>
            <person name="Bowman M."/>
            <person name="Iovene M."/>
            <person name="Sanseverino W."/>
            <person name="Cavagnaro P."/>
            <person name="Yildiz M."/>
            <person name="Macko-Podgorni A."/>
            <person name="Moranska E."/>
            <person name="Grzebelus E."/>
            <person name="Grzebelus D."/>
            <person name="Ashrafi H."/>
            <person name="Zheng Z."/>
            <person name="Cheng S."/>
            <person name="Spooner D."/>
            <person name="Van Deynze A."/>
            <person name="Simon P."/>
        </authorList>
    </citation>
    <scope>NUCLEOTIDE SEQUENCE</scope>
    <source>
        <tissue evidence="3">Leaf</tissue>
    </source>
</reference>
<feature type="transmembrane region" description="Helical" evidence="2">
    <location>
        <begin position="37"/>
        <end position="56"/>
    </location>
</feature>
<evidence type="ECO:0000256" key="2">
    <source>
        <dbReference type="SAM" id="Phobius"/>
    </source>
</evidence>
<dbReference type="Proteomes" id="UP000077755">
    <property type="component" value="Chromosome 6"/>
</dbReference>
<gene>
    <name evidence="3" type="ORF">DCAR_0623408</name>
</gene>
<keyword evidence="2" id="KW-1133">Transmembrane helix</keyword>
<accession>A0AAF0XA02</accession>
<sequence>MVVSFPLFTTSLRKISPRQSKWSYFTNFVNNPKMKTIWSYVGWYGGAFISIGGGLATADRLIIYWTGAATVDEKVDKVKLDTTAILQEIRGHRSETMSSLQWLRAYHERLAAGAAAGSAKGAGAGAAAAGGGAPEPGSAAAK</sequence>
<evidence type="ECO:0000256" key="1">
    <source>
        <dbReference type="SAM" id="MobiDB-lite"/>
    </source>
</evidence>